<name>A0A9P7KDV5_9AGAR</name>
<feature type="region of interest" description="Disordered" evidence="1">
    <location>
        <begin position="1"/>
        <end position="20"/>
    </location>
</feature>
<dbReference type="SUPFAM" id="SSF55961">
    <property type="entry name" value="Bet v1-like"/>
    <property type="match status" value="1"/>
</dbReference>
<dbReference type="OrthoDB" id="6423603at2759"/>
<dbReference type="PANTHER" id="PTHR40370">
    <property type="entry name" value="EXPRESSED PROTEIN"/>
    <property type="match status" value="1"/>
</dbReference>
<dbReference type="EMBL" id="JABCKV010000078">
    <property type="protein sequence ID" value="KAG5644221.1"/>
    <property type="molecule type" value="Genomic_DNA"/>
</dbReference>
<accession>A0A9P7KDV5</accession>
<reference evidence="3" key="2">
    <citation type="submission" date="2021-10" db="EMBL/GenBank/DDBJ databases">
        <title>Phylogenomics reveals ancestral predisposition of the termite-cultivated fungus Termitomyces towards a domesticated lifestyle.</title>
        <authorList>
            <person name="Auxier B."/>
            <person name="Grum-Grzhimaylo A."/>
            <person name="Cardenas M.E."/>
            <person name="Lodge J.D."/>
            <person name="Laessoe T."/>
            <person name="Pedersen O."/>
            <person name="Smith M.E."/>
            <person name="Kuyper T.W."/>
            <person name="Franco-Molano E.A."/>
            <person name="Baroni T.J."/>
            <person name="Aanen D.K."/>
        </authorList>
    </citation>
    <scope>NUCLEOTIDE SEQUENCE</scope>
    <source>
        <strain evidence="3">AP01</strain>
        <tissue evidence="3">Mycelium</tissue>
    </source>
</reference>
<dbReference type="Proteomes" id="UP000775547">
    <property type="component" value="Unassembled WGS sequence"/>
</dbReference>
<proteinExistence type="predicted"/>
<evidence type="ECO:0000313" key="4">
    <source>
        <dbReference type="Proteomes" id="UP000775547"/>
    </source>
</evidence>
<dbReference type="AlphaFoldDB" id="A0A9P7KDV5"/>
<reference evidence="3" key="1">
    <citation type="submission" date="2020-07" db="EMBL/GenBank/DDBJ databases">
        <authorList>
            <person name="Nieuwenhuis M."/>
            <person name="Van De Peppel L.J.J."/>
        </authorList>
    </citation>
    <scope>NUCLEOTIDE SEQUENCE</scope>
    <source>
        <strain evidence="3">AP01</strain>
        <tissue evidence="3">Mycelium</tissue>
    </source>
</reference>
<organism evidence="3 4">
    <name type="scientific">Asterophora parasitica</name>
    <dbReference type="NCBI Taxonomy" id="117018"/>
    <lineage>
        <taxon>Eukaryota</taxon>
        <taxon>Fungi</taxon>
        <taxon>Dikarya</taxon>
        <taxon>Basidiomycota</taxon>
        <taxon>Agaricomycotina</taxon>
        <taxon>Agaricomycetes</taxon>
        <taxon>Agaricomycetidae</taxon>
        <taxon>Agaricales</taxon>
        <taxon>Tricholomatineae</taxon>
        <taxon>Lyophyllaceae</taxon>
        <taxon>Asterophora</taxon>
    </lineage>
</organism>
<dbReference type="Pfam" id="PF11274">
    <property type="entry name" value="DUF3074"/>
    <property type="match status" value="1"/>
</dbReference>
<gene>
    <name evidence="3" type="ORF">DXG03_008816</name>
</gene>
<feature type="domain" description="DUF3074" evidence="2">
    <location>
        <begin position="69"/>
        <end position="242"/>
    </location>
</feature>
<dbReference type="InterPro" id="IPR024500">
    <property type="entry name" value="DUF3074"/>
</dbReference>
<evidence type="ECO:0000256" key="1">
    <source>
        <dbReference type="SAM" id="MobiDB-lite"/>
    </source>
</evidence>
<dbReference type="InterPro" id="IPR023393">
    <property type="entry name" value="START-like_dom_sf"/>
</dbReference>
<dbReference type="PANTHER" id="PTHR40370:SF1">
    <property type="entry name" value="DUF3074 DOMAIN-CONTAINING PROTEIN"/>
    <property type="match status" value="1"/>
</dbReference>
<evidence type="ECO:0000259" key="2">
    <source>
        <dbReference type="Pfam" id="PF11274"/>
    </source>
</evidence>
<dbReference type="Gene3D" id="3.30.530.20">
    <property type="match status" value="1"/>
</dbReference>
<protein>
    <recommendedName>
        <fullName evidence="2">DUF3074 domain-containing protein</fullName>
    </recommendedName>
</protein>
<feature type="region of interest" description="Disordered" evidence="1">
    <location>
        <begin position="37"/>
        <end position="67"/>
    </location>
</feature>
<evidence type="ECO:0000313" key="3">
    <source>
        <dbReference type="EMBL" id="KAG5644221.1"/>
    </source>
</evidence>
<comment type="caution">
    <text evidence="3">The sequence shown here is derived from an EMBL/GenBank/DDBJ whole genome shotgun (WGS) entry which is preliminary data.</text>
</comment>
<keyword evidence="4" id="KW-1185">Reference proteome</keyword>
<sequence>MSTDQEFSLSLPPLNASDIPPQQTIITAGRRLIDSTSTSSWKQGKTYGSVKTLSRPKTKNGKGDEAETWHCRVSTHAPEEATFDAMWAGLAQNKAVNEKAYVYLSSLASFIPELTSTSKVASISPTAEIWTLGYTFPWPVSPRVFTVLQVVHLDEEKREGIIVSIPIVPSTETKGAVRGRYVSVETLREVEVENGVGGQKKTVTEWRMATASTTGGLIPVFVAEASLPGKISEDVPRFLEWLKAA</sequence>